<dbReference type="EMBL" id="JBEUSY010000120">
    <property type="protein sequence ID" value="KAL1244982.1"/>
    <property type="molecule type" value="Genomic_DNA"/>
</dbReference>
<accession>A0ABR3KWM1</accession>
<sequence length="82" mass="9631">MWRKQRSSWKKFAGSLIKQSDRASLANQRSTFPMMKCLFVFERILVIKHYPIPVDVLHLTKTVDKEKLLTGFLDLKTCTMLD</sequence>
<reference evidence="1 2" key="1">
    <citation type="submission" date="2024-07" db="EMBL/GenBank/DDBJ databases">
        <title>Enhanced genomic and transcriptomic resources for Trichinella pseudospiralis and T. spiralis underpin the discovery of pronounced molecular differences between stages and species.</title>
        <authorList>
            <person name="Pasi K.K."/>
            <person name="La Rosa G."/>
            <person name="Gomez-Morales M.A."/>
            <person name="Tosini F."/>
            <person name="Sumanam S."/>
            <person name="Young N.D."/>
            <person name="Chang B.C."/>
            <person name="Robin G.B."/>
        </authorList>
    </citation>
    <scope>NUCLEOTIDE SEQUENCE [LARGE SCALE GENOMIC DNA]</scope>
    <source>
        <strain evidence="1">ISS534</strain>
    </source>
</reference>
<dbReference type="Proteomes" id="UP001558632">
    <property type="component" value="Unassembled WGS sequence"/>
</dbReference>
<organism evidence="1 2">
    <name type="scientific">Trichinella spiralis</name>
    <name type="common">Trichina worm</name>
    <dbReference type="NCBI Taxonomy" id="6334"/>
    <lineage>
        <taxon>Eukaryota</taxon>
        <taxon>Metazoa</taxon>
        <taxon>Ecdysozoa</taxon>
        <taxon>Nematoda</taxon>
        <taxon>Enoplea</taxon>
        <taxon>Dorylaimia</taxon>
        <taxon>Trichinellida</taxon>
        <taxon>Trichinellidae</taxon>
        <taxon>Trichinella</taxon>
    </lineage>
</organism>
<evidence type="ECO:0000313" key="2">
    <source>
        <dbReference type="Proteomes" id="UP001558632"/>
    </source>
</evidence>
<keyword evidence="2" id="KW-1185">Reference proteome</keyword>
<evidence type="ECO:0000313" key="1">
    <source>
        <dbReference type="EMBL" id="KAL1244982.1"/>
    </source>
</evidence>
<name>A0ABR3KWM1_TRISP</name>
<protein>
    <submittedName>
        <fullName evidence="1">HTH-type transcriptional regulator TfdT</fullName>
    </submittedName>
</protein>
<gene>
    <name evidence="1" type="ORF">TSPI_07947</name>
</gene>
<comment type="caution">
    <text evidence="1">The sequence shown here is derived from an EMBL/GenBank/DDBJ whole genome shotgun (WGS) entry which is preliminary data.</text>
</comment>
<proteinExistence type="predicted"/>